<evidence type="ECO:0000313" key="1">
    <source>
        <dbReference type="EMBL" id="KAF0756785.1"/>
    </source>
</evidence>
<keyword evidence="2" id="KW-1185">Reference proteome</keyword>
<accession>A0A6G0YJF3</accession>
<comment type="caution">
    <text evidence="1">The sequence shown here is derived from an EMBL/GenBank/DDBJ whole genome shotgun (WGS) entry which is preliminary data.</text>
</comment>
<sequence>MSYRKQSNLSSRSKRRRVEDELRNINIPFNISEDVMVVNYDIPSLIATNKSRSQSKSIVEIDLPTNPNENNTFINLNQNRIQNTTELTEDPIYDSADDEIKYLSSETDEDDDIHLLKNDNDISSIISLITQWAITYNIPQNALSKLLLIFRQHSCFETIPKDARTIMLSNNAKPNLRVVEPGKYHHFGIANAYIYPNNESVFPIGIYCGKEKPKDSNDFIKDFIDESKVLIEQGLYIDSKKYNFSIRTMCCDVPAKSYILKIKGHSGFYSCSKCEIEGEYLANRICFPYTPSIRCPPTRTHQNYLVQSQEEHHVGNTSLLATLPMFDVITTFSLDYMHLVCLGTVRKLIMLWIKEPIGIRNPSWKIEEMSKALEQLKTHVPCEFARKPRTLLEVVLESD</sequence>
<reference evidence="1 2" key="1">
    <citation type="submission" date="2019-08" db="EMBL/GenBank/DDBJ databases">
        <title>Whole genome of Aphis craccivora.</title>
        <authorList>
            <person name="Voronova N.V."/>
            <person name="Shulinski R.S."/>
            <person name="Bandarenka Y.V."/>
            <person name="Zhorov D.G."/>
            <person name="Warner D."/>
        </authorList>
    </citation>
    <scope>NUCLEOTIDE SEQUENCE [LARGE SCALE GENOMIC DNA]</scope>
    <source>
        <strain evidence="1">180601</strain>
        <tissue evidence="1">Whole Body</tissue>
    </source>
</reference>
<dbReference type="PANTHER" id="PTHR33053">
    <property type="entry name" value="PROTEIN, PUTATIVE-RELATED"/>
    <property type="match status" value="1"/>
</dbReference>
<dbReference type="OrthoDB" id="10015795at2759"/>
<evidence type="ECO:0000313" key="2">
    <source>
        <dbReference type="Proteomes" id="UP000478052"/>
    </source>
</evidence>
<name>A0A6G0YJF3_APHCR</name>
<dbReference type="Proteomes" id="UP000478052">
    <property type="component" value="Unassembled WGS sequence"/>
</dbReference>
<dbReference type="AlphaFoldDB" id="A0A6G0YJF3"/>
<dbReference type="EMBL" id="VUJU01003759">
    <property type="protein sequence ID" value="KAF0756785.1"/>
    <property type="molecule type" value="Genomic_DNA"/>
</dbReference>
<organism evidence="1 2">
    <name type="scientific">Aphis craccivora</name>
    <name type="common">Cowpea aphid</name>
    <dbReference type="NCBI Taxonomy" id="307492"/>
    <lineage>
        <taxon>Eukaryota</taxon>
        <taxon>Metazoa</taxon>
        <taxon>Ecdysozoa</taxon>
        <taxon>Arthropoda</taxon>
        <taxon>Hexapoda</taxon>
        <taxon>Insecta</taxon>
        <taxon>Pterygota</taxon>
        <taxon>Neoptera</taxon>
        <taxon>Paraneoptera</taxon>
        <taxon>Hemiptera</taxon>
        <taxon>Sternorrhyncha</taxon>
        <taxon>Aphidomorpha</taxon>
        <taxon>Aphidoidea</taxon>
        <taxon>Aphididae</taxon>
        <taxon>Aphidini</taxon>
        <taxon>Aphis</taxon>
        <taxon>Aphis</taxon>
    </lineage>
</organism>
<gene>
    <name evidence="1" type="ORF">FWK35_00019161</name>
</gene>
<protein>
    <submittedName>
        <fullName evidence="1">MADF domain-containing protein</fullName>
    </submittedName>
</protein>
<proteinExistence type="predicted"/>
<dbReference type="PANTHER" id="PTHR33053:SF24">
    <property type="entry name" value="TRANSPOSASE DOMAIN-CONTAINING PROTEIN"/>
    <property type="match status" value="1"/>
</dbReference>